<dbReference type="Proteomes" id="UP000006271">
    <property type="component" value="Unassembled WGS sequence"/>
</dbReference>
<reference evidence="3 4" key="1">
    <citation type="submission" date="2012-02" db="EMBL/GenBank/DDBJ databases">
        <title>The Genome Sequence of Parabacteroides merdae CL03T12C32.</title>
        <authorList>
            <consortium name="The Broad Institute Genome Sequencing Platform"/>
            <person name="Earl A."/>
            <person name="Ward D."/>
            <person name="Feldgarden M."/>
            <person name="Gevers D."/>
            <person name="Zitomersky N.L."/>
            <person name="Coyne M.J."/>
            <person name="Comstock L.E."/>
            <person name="Young S.K."/>
            <person name="Zeng Q."/>
            <person name="Gargeya S."/>
            <person name="Fitzgerald M."/>
            <person name="Haas B."/>
            <person name="Abouelleil A."/>
            <person name="Alvarado L."/>
            <person name="Arachchi H.M."/>
            <person name="Berlin A."/>
            <person name="Chapman S.B."/>
            <person name="Gearin G."/>
            <person name="Goldberg J."/>
            <person name="Griggs A."/>
            <person name="Gujja S."/>
            <person name="Hansen M."/>
            <person name="Heiman D."/>
            <person name="Howarth C."/>
            <person name="Larimer J."/>
            <person name="Lui A."/>
            <person name="MacDonald P.J.P."/>
            <person name="McCowen C."/>
            <person name="Montmayeur A."/>
            <person name="Murphy C."/>
            <person name="Neiman D."/>
            <person name="Pearson M."/>
            <person name="Priest M."/>
            <person name="Roberts A."/>
            <person name="Saif S."/>
            <person name="Shea T."/>
            <person name="Sisk P."/>
            <person name="Stolte C."/>
            <person name="Sykes S."/>
            <person name="Wortman J."/>
            <person name="Nusbaum C."/>
            <person name="Birren B."/>
        </authorList>
    </citation>
    <scope>NUCLEOTIDE SEQUENCE [LARGE SCALE GENOMIC DNA]</scope>
    <source>
        <strain evidence="3 4">CL03T12C32</strain>
    </source>
</reference>
<feature type="domain" description="DUF6383" evidence="2">
    <location>
        <begin position="950"/>
        <end position="1023"/>
    </location>
</feature>
<evidence type="ECO:0000313" key="4">
    <source>
        <dbReference type="Proteomes" id="UP000006271"/>
    </source>
</evidence>
<dbReference type="Pfam" id="PF19910">
    <property type="entry name" value="DUF6383"/>
    <property type="match status" value="1"/>
</dbReference>
<dbReference type="InterPro" id="IPR045963">
    <property type="entry name" value="DUF6383"/>
</dbReference>
<protein>
    <recommendedName>
        <fullName evidence="2">DUF6383 domain-containing protein</fullName>
    </recommendedName>
</protein>
<comment type="caution">
    <text evidence="3">The sequence shown here is derived from an EMBL/GenBank/DDBJ whole genome shotgun (WGS) entry which is preliminary data.</text>
</comment>
<organism evidence="3 4">
    <name type="scientific">Parabacteroides merdae CL03T12C32</name>
    <dbReference type="NCBI Taxonomy" id="999420"/>
    <lineage>
        <taxon>Bacteria</taxon>
        <taxon>Pseudomonadati</taxon>
        <taxon>Bacteroidota</taxon>
        <taxon>Bacteroidia</taxon>
        <taxon>Bacteroidales</taxon>
        <taxon>Tannerellaceae</taxon>
        <taxon>Parabacteroides</taxon>
    </lineage>
</organism>
<evidence type="ECO:0000256" key="1">
    <source>
        <dbReference type="SAM" id="SignalP"/>
    </source>
</evidence>
<proteinExistence type="predicted"/>
<name>K6ADQ1_9BACT</name>
<feature type="chain" id="PRO_5003889360" description="DUF6383 domain-containing protein" evidence="1">
    <location>
        <begin position="22"/>
        <end position="1024"/>
    </location>
</feature>
<evidence type="ECO:0000259" key="2">
    <source>
        <dbReference type="Pfam" id="PF19910"/>
    </source>
</evidence>
<dbReference type="PATRIC" id="fig|999420.3.peg.1477"/>
<sequence>MNKKFSTLMAGFLLTSAFSSAQISLSVDQLKKVEDDKTIQAGGTFFIIESSDDDLDANDQIFAATLGADGKVQYSSYAFSTYANNQNSTKENLLWNLGVKETTDGLGGTSSYYYTLQNVKTESYLSVDGKSPLEVIKDVVEAPLHGKKADGTATDVYSYFATTFDDGTNKITQGAALYSQSENNTSNRLQATQSGDDIVVNGDPSSTKKLLFCVYKTQEADIKLLNQTMGGEGFALTFNKIKDYEENVFATTPKFKAFKVMSALKVDMGDEIVHEIPAGTYLATEYPEALNGVNEITSSEQFMACSFLAVNPVKGNDINTIDATKGNGFELAVVAGSAMNYVKDNTLGEAYIPGETYVGNACFTIEIPNFISNEEAYQFKLPTIRVQGKAADKKWTVVTDVYVASHKELETLFVVTNKDIKTAITFTATNSSIFQPKKLLSTVDAPSVYTIRFVSGEDKEGNSEYGQYLTAGVSSGFALYSMAEEGVENDPMYQFVITKVDTTKKVVTFTNRQVKGLSFETSLYTIDEENLIFKTLSENVNAFIAIDNNGKIAFSLEALSNKEVQLSPVSVENQFATFDAAKNINGLVTFELGMTQESDNKLYVVAPRDAEDKDVVVAGRLQASEDFADQFELVQAQVGNDKPRYVWNPYVFVKANGEVATSTKRDTVAYNTYKIKLFAPESTTPYYVDKNSSLNGDASKAQEYIIKTNLDGSVSLIKGNDVDVFTATYEAVNATKEKDNAWTTKDYYKLADVANSAKTFMVTEPEAISLAATPQHVSFESVRGGFISMDANKDASLAIATEASEALTLWVDTVKSDEIIPSFYIAHAGHYLYYAEDSVNTLNGEDKYKLEGGDVKLIFKAAELVSSDTLKTVVEGKEVLVAEKANRLQKVAGGLNNFQFQIIKDEEGSDEYVIRKTGTYQYVREINGLLALTNTKKAAARFYIESQSAPTANEGIATSEVKVIAGEGNVTIAGAAGKKVVISNILGQVVANTVISSDNAVIAAPAGVVVVAVEGEAAVKAIVK</sequence>
<dbReference type="HOGENOM" id="CLU_009566_0_0_10"/>
<dbReference type="EMBL" id="AGZQ01000007">
    <property type="protein sequence ID" value="EKN13828.1"/>
    <property type="molecule type" value="Genomic_DNA"/>
</dbReference>
<feature type="signal peptide" evidence="1">
    <location>
        <begin position="1"/>
        <end position="21"/>
    </location>
</feature>
<dbReference type="RefSeq" id="WP_005644448.1">
    <property type="nucleotide sequence ID" value="NZ_JH976453.1"/>
</dbReference>
<dbReference type="AlphaFoldDB" id="K6ADQ1"/>
<accession>K6ADQ1</accession>
<evidence type="ECO:0000313" key="3">
    <source>
        <dbReference type="EMBL" id="EKN13828.1"/>
    </source>
</evidence>
<keyword evidence="1" id="KW-0732">Signal</keyword>
<gene>
    <name evidence="3" type="ORF">HMPREF1060_01437</name>
</gene>